<dbReference type="EMBL" id="CP001323">
    <property type="protein sequence ID" value="ACO61229.1"/>
    <property type="molecule type" value="Genomic_DNA"/>
</dbReference>
<dbReference type="Proteomes" id="UP000002009">
    <property type="component" value="Chromosome 2"/>
</dbReference>
<dbReference type="PANTHER" id="PTHR10909">
    <property type="entry name" value="ELECTRON TRANSPORT OXIDOREDUCTASE"/>
    <property type="match status" value="1"/>
</dbReference>
<dbReference type="GO" id="GO:0003997">
    <property type="term" value="F:acyl-CoA oxidase activity"/>
    <property type="evidence" value="ECO:0007669"/>
    <property type="project" value="InterPro"/>
</dbReference>
<dbReference type="RefSeq" id="XP_002499971.1">
    <property type="nucleotide sequence ID" value="XM_002499925.1"/>
</dbReference>
<dbReference type="eggNOG" id="KOG0135">
    <property type="taxonomic scope" value="Eukaryota"/>
</dbReference>
<dbReference type="GO" id="GO:0033540">
    <property type="term" value="P:fatty acid beta-oxidation using acyl-CoA oxidase"/>
    <property type="evidence" value="ECO:0007669"/>
    <property type="project" value="TreeGrafter"/>
</dbReference>
<dbReference type="GO" id="GO:0005504">
    <property type="term" value="F:fatty acid binding"/>
    <property type="evidence" value="ECO:0007669"/>
    <property type="project" value="TreeGrafter"/>
</dbReference>
<reference evidence="1 2" key="1">
    <citation type="journal article" date="2009" name="Science">
        <title>Green evolution and dynamic adaptations revealed by genomes of the marine picoeukaryotes Micromonas.</title>
        <authorList>
            <person name="Worden A.Z."/>
            <person name="Lee J.H."/>
            <person name="Mock T."/>
            <person name="Rouze P."/>
            <person name="Simmons M.P."/>
            <person name="Aerts A.L."/>
            <person name="Allen A.E."/>
            <person name="Cuvelier M.L."/>
            <person name="Derelle E."/>
            <person name="Everett M.V."/>
            <person name="Foulon E."/>
            <person name="Grimwood J."/>
            <person name="Gundlach H."/>
            <person name="Henrissat B."/>
            <person name="Napoli C."/>
            <person name="McDonald S.M."/>
            <person name="Parker M.S."/>
            <person name="Rombauts S."/>
            <person name="Salamov A."/>
            <person name="Von Dassow P."/>
            <person name="Badger J.H."/>
            <person name="Coutinho P.M."/>
            <person name="Demir E."/>
            <person name="Dubchak I."/>
            <person name="Gentemann C."/>
            <person name="Eikrem W."/>
            <person name="Gready J.E."/>
            <person name="John U."/>
            <person name="Lanier W."/>
            <person name="Lindquist E.A."/>
            <person name="Lucas S."/>
            <person name="Mayer K.F."/>
            <person name="Moreau H."/>
            <person name="Not F."/>
            <person name="Otillar R."/>
            <person name="Panaud O."/>
            <person name="Pangilinan J."/>
            <person name="Paulsen I."/>
            <person name="Piegu B."/>
            <person name="Poliakov A."/>
            <person name="Robbens S."/>
            <person name="Schmutz J."/>
            <person name="Toulza E."/>
            <person name="Wyss T."/>
            <person name="Zelensky A."/>
            <person name="Zhou K."/>
            <person name="Armbrust E.V."/>
            <person name="Bhattacharya D."/>
            <person name="Goodenough U.W."/>
            <person name="Van de Peer Y."/>
            <person name="Grigoriev I.V."/>
        </authorList>
    </citation>
    <scope>NUCLEOTIDE SEQUENCE [LARGE SCALE GENOMIC DNA]</scope>
    <source>
        <strain evidence="2">RCC299 / NOUM17</strain>
    </source>
</reference>
<dbReference type="OMA" id="PEKFFLA"/>
<dbReference type="PANTHER" id="PTHR10909:SF382">
    <property type="entry name" value="ACYL-COENZYME A OXIDASE"/>
    <property type="match status" value="1"/>
</dbReference>
<proteinExistence type="predicted"/>
<dbReference type="GeneID" id="8241165"/>
<dbReference type="InterPro" id="IPR046373">
    <property type="entry name" value="Acyl-CoA_Oxase/DH_mid-dom_sf"/>
</dbReference>
<dbReference type="GO" id="GO:0005777">
    <property type="term" value="C:peroxisome"/>
    <property type="evidence" value="ECO:0007669"/>
    <property type="project" value="InterPro"/>
</dbReference>
<dbReference type="InParanoid" id="C1E031"/>
<keyword evidence="2" id="KW-1185">Reference proteome</keyword>
<dbReference type="GO" id="GO:0071949">
    <property type="term" value="F:FAD binding"/>
    <property type="evidence" value="ECO:0007669"/>
    <property type="project" value="InterPro"/>
</dbReference>
<evidence type="ECO:0000313" key="2">
    <source>
        <dbReference type="Proteomes" id="UP000002009"/>
    </source>
</evidence>
<gene>
    <name evidence="1" type="ORF">MICPUN_56330</name>
</gene>
<dbReference type="STRING" id="296587.C1E031"/>
<dbReference type="InterPro" id="IPR009100">
    <property type="entry name" value="AcylCoA_DH/oxidase_NM_dom_sf"/>
</dbReference>
<protein>
    <recommendedName>
        <fullName evidence="3">Acyl-coenzyme A oxidase</fullName>
    </recommendedName>
</protein>
<dbReference type="Gene3D" id="2.40.110.10">
    <property type="entry name" value="Butyryl-CoA Dehydrogenase, subunit A, domain 2"/>
    <property type="match status" value="1"/>
</dbReference>
<accession>C1E031</accession>
<dbReference type="KEGG" id="mis:MICPUN_56330"/>
<evidence type="ECO:0008006" key="3">
    <source>
        <dbReference type="Google" id="ProtNLM"/>
    </source>
</evidence>
<dbReference type="InterPro" id="IPR012258">
    <property type="entry name" value="Acyl-CoA_oxidase"/>
</dbReference>
<sequence>MPYISVDALVGDGPVAPPPTLADGGRVSENALRDWGAPPANVDEDPKRVAWRANYTAELARVLNTPADDYHDSAARLSGLVKSALLEFRHLKTEPSKFFEAHRLLVNHGFEQGPGFSIRFTVQYNLFAGTVLELGGPEHLRTLDEMQRNGELGCFALTEKLAGVNSGLVVQTTARWVPDEGAFLLHTPHDGACKNWISQGLTACKAVVMADLIVGGESKGPHAFLVELRAKGSGPGYPGRTSTGVTLGDMGAKTTGNDLDNAWISFENKWIPRESLLDRYCDLTVDGGYVPRGGTSAPMSNMELIGQRLFTGRVAVAQGAHEFRRRLFRRTRAHNDAKPCWAPGGGSHSAKKTLMLSSVPQLRALYRDADAKEARMTAYLASVERDLCETLTNGTRPSAEMVEAVAAAKVSAVDEAIEYCHRLKQEVGSYALMAGTGFEHTDFLQCCKFAEGDSRILLMKVARDRVKAYGRIAAKGGEFPSWMSPREAKAVAELAKALQASAAGGKRPAEAWEEHWDKAYATARLAVDDIVTRRVGGPDKWSNAGWRSTPASRL</sequence>
<name>C1E031_MICCC</name>
<dbReference type="SUPFAM" id="SSF56645">
    <property type="entry name" value="Acyl-CoA dehydrogenase NM domain-like"/>
    <property type="match status" value="1"/>
</dbReference>
<dbReference type="AlphaFoldDB" id="C1E031"/>
<organism evidence="1 2">
    <name type="scientific">Micromonas commoda (strain RCC299 / NOUM17 / CCMP2709)</name>
    <name type="common">Picoplanktonic green alga</name>
    <dbReference type="NCBI Taxonomy" id="296587"/>
    <lineage>
        <taxon>Eukaryota</taxon>
        <taxon>Viridiplantae</taxon>
        <taxon>Chlorophyta</taxon>
        <taxon>Mamiellophyceae</taxon>
        <taxon>Mamiellales</taxon>
        <taxon>Mamiellaceae</taxon>
        <taxon>Micromonas</taxon>
    </lineage>
</organism>
<dbReference type="OrthoDB" id="538336at2759"/>
<evidence type="ECO:0000313" key="1">
    <source>
        <dbReference type="EMBL" id="ACO61229.1"/>
    </source>
</evidence>
<dbReference type="GO" id="GO:0055088">
    <property type="term" value="P:lipid homeostasis"/>
    <property type="evidence" value="ECO:0007669"/>
    <property type="project" value="TreeGrafter"/>
</dbReference>